<reference evidence="4 5" key="2">
    <citation type="submission" date="2020-08" db="EMBL/GenBank/DDBJ databases">
        <authorList>
            <person name="Ueki A."/>
            <person name="Tonouchi A."/>
        </authorList>
    </citation>
    <scope>NUCLEOTIDE SEQUENCE [LARGE SCALE GENOMIC DNA]</scope>
    <source>
        <strain evidence="4 5">CTTW</strain>
    </source>
</reference>
<evidence type="ECO:0000313" key="4">
    <source>
        <dbReference type="EMBL" id="BCJ97449.1"/>
    </source>
</evidence>
<dbReference type="PANTHER" id="PTHR40763:SF5">
    <property type="entry name" value="MEMBRANE PROTEIN"/>
    <property type="match status" value="1"/>
</dbReference>
<feature type="transmembrane region" description="Helical" evidence="2">
    <location>
        <begin position="9"/>
        <end position="28"/>
    </location>
</feature>
<sequence>MQNKKSKTIWGVFLLGFGLIWIGSNLGILKPSAFSGLIVSFILILFGVHIIFRGKQGERETDKTIEDNSSPNYSGEAYTEEEAFQRETEEDYTQYTYDSYTGDEEYKRSDNTRTDNPRRENTGAEKGNVEKKNYTGILASNKVQCTDEFTGAELTVVAGNIELDLRNAVISRDIVIDVNCFLGGIDIFLPSGVEVSVSCVPIMGGVESKINGTFTRKENKATVYIRGTCFMGGIEIR</sequence>
<keyword evidence="2" id="KW-0812">Transmembrane</keyword>
<evidence type="ECO:0000256" key="2">
    <source>
        <dbReference type="SAM" id="Phobius"/>
    </source>
</evidence>
<accession>A0A7I8DG51</accession>
<evidence type="ECO:0000259" key="3">
    <source>
        <dbReference type="Pfam" id="PF09922"/>
    </source>
</evidence>
<feature type="region of interest" description="Disordered" evidence="1">
    <location>
        <begin position="59"/>
        <end position="91"/>
    </location>
</feature>
<dbReference type="EMBL" id="AP023368">
    <property type="protein sequence ID" value="BCJ97449.1"/>
    <property type="molecule type" value="Genomic_DNA"/>
</dbReference>
<gene>
    <name evidence="4" type="ORF">bsdcttw_04900</name>
</gene>
<evidence type="ECO:0000256" key="1">
    <source>
        <dbReference type="SAM" id="MobiDB-lite"/>
    </source>
</evidence>
<keyword evidence="5" id="KW-1185">Reference proteome</keyword>
<keyword evidence="2" id="KW-0472">Membrane</keyword>
<feature type="transmembrane region" description="Helical" evidence="2">
    <location>
        <begin position="34"/>
        <end position="52"/>
    </location>
</feature>
<protein>
    <recommendedName>
        <fullName evidence="3">Cell wall-active antibiotics response LiaF-like C-terminal domain-containing protein</fullName>
    </recommendedName>
</protein>
<feature type="compositionally biased region" description="Basic and acidic residues" evidence="1">
    <location>
        <begin position="104"/>
        <end position="127"/>
    </location>
</feature>
<evidence type="ECO:0000313" key="5">
    <source>
        <dbReference type="Proteomes" id="UP000515703"/>
    </source>
</evidence>
<dbReference type="Proteomes" id="UP000515703">
    <property type="component" value="Chromosome"/>
</dbReference>
<feature type="region of interest" description="Disordered" evidence="1">
    <location>
        <begin position="103"/>
        <end position="127"/>
    </location>
</feature>
<reference evidence="4 5" key="1">
    <citation type="submission" date="2020-08" db="EMBL/GenBank/DDBJ databases">
        <title>Draft genome sequencing of an Anaerocolumna strain isolated from anoxic soil subjected to BSD treatment.</title>
        <authorList>
            <person name="Uek A."/>
            <person name="Tonouchi A."/>
        </authorList>
    </citation>
    <scope>NUCLEOTIDE SEQUENCE [LARGE SCALE GENOMIC DNA]</scope>
    <source>
        <strain evidence="4 5">CTTW</strain>
    </source>
</reference>
<dbReference type="Pfam" id="PF09922">
    <property type="entry name" value="LiaF-like_C"/>
    <property type="match status" value="1"/>
</dbReference>
<dbReference type="InterPro" id="IPR024425">
    <property type="entry name" value="LiaF-like_C"/>
</dbReference>
<feature type="compositionally biased region" description="Acidic residues" evidence="1">
    <location>
        <begin position="78"/>
        <end position="91"/>
    </location>
</feature>
<dbReference type="KEGG" id="acht:bsdcttw_04900"/>
<feature type="domain" description="Cell wall-active antibiotics response LiaF-like C-terminal" evidence="3">
    <location>
        <begin position="149"/>
        <end position="207"/>
    </location>
</feature>
<proteinExistence type="predicted"/>
<dbReference type="AlphaFoldDB" id="A0A7I8DG51"/>
<organism evidence="4 5">
    <name type="scientific">Anaerocolumna chitinilytica</name>
    <dbReference type="NCBI Taxonomy" id="1727145"/>
    <lineage>
        <taxon>Bacteria</taxon>
        <taxon>Bacillati</taxon>
        <taxon>Bacillota</taxon>
        <taxon>Clostridia</taxon>
        <taxon>Lachnospirales</taxon>
        <taxon>Lachnospiraceae</taxon>
        <taxon>Anaerocolumna</taxon>
    </lineage>
</organism>
<keyword evidence="2" id="KW-1133">Transmembrane helix</keyword>
<dbReference type="RefSeq" id="WP_185257874.1">
    <property type="nucleotide sequence ID" value="NZ_AP023368.1"/>
</dbReference>
<dbReference type="PANTHER" id="PTHR40763">
    <property type="entry name" value="MEMBRANE PROTEIN-RELATED"/>
    <property type="match status" value="1"/>
</dbReference>
<name>A0A7I8DG51_9FIRM</name>